<dbReference type="AlphaFoldDB" id="A0AA88J1U8"/>
<evidence type="ECO:0000313" key="3">
    <source>
        <dbReference type="Proteomes" id="UP001187192"/>
    </source>
</evidence>
<evidence type="ECO:0000256" key="1">
    <source>
        <dbReference type="SAM" id="MobiDB-lite"/>
    </source>
</evidence>
<feature type="compositionally biased region" description="Low complexity" evidence="1">
    <location>
        <begin position="216"/>
        <end position="230"/>
    </location>
</feature>
<accession>A0AA88J1U8</accession>
<proteinExistence type="predicted"/>
<feature type="region of interest" description="Disordered" evidence="1">
    <location>
        <begin position="190"/>
        <end position="230"/>
    </location>
</feature>
<comment type="caution">
    <text evidence="2">The sequence shown here is derived from an EMBL/GenBank/DDBJ whole genome shotgun (WGS) entry which is preliminary data.</text>
</comment>
<protein>
    <submittedName>
        <fullName evidence="2">Uncharacterized protein</fullName>
    </submittedName>
</protein>
<gene>
    <name evidence="2" type="ORF">TIFTF001_028684</name>
</gene>
<name>A0AA88J1U8_FICCA</name>
<evidence type="ECO:0000313" key="2">
    <source>
        <dbReference type="EMBL" id="GMN59587.1"/>
    </source>
</evidence>
<reference evidence="2" key="1">
    <citation type="submission" date="2023-07" db="EMBL/GenBank/DDBJ databases">
        <title>draft genome sequence of fig (Ficus carica).</title>
        <authorList>
            <person name="Takahashi T."/>
            <person name="Nishimura K."/>
        </authorList>
    </citation>
    <scope>NUCLEOTIDE SEQUENCE</scope>
</reference>
<keyword evidence="3" id="KW-1185">Reference proteome</keyword>
<dbReference type="EMBL" id="BTGU01000089">
    <property type="protein sequence ID" value="GMN59587.1"/>
    <property type="molecule type" value="Genomic_DNA"/>
</dbReference>
<dbReference type="Proteomes" id="UP001187192">
    <property type="component" value="Unassembled WGS sequence"/>
</dbReference>
<sequence>MITIWASHGYKKGGHRLDAVEEQMEKVRPDLQKLDHLEKGIVSILDWMNALDQVIQKLEVPTQLTAMAVDRGKVEVDDSANHPLKPSPDAGGVSSGGERYFAFHQMMEAEKIKAAAISMDGEALAWFKWEAGRDRSRVLTFIRSTGVASDVSEQVMESTFINGLKPEVQAEVRMLKPSGLGRIMERAQRVENRNTILRPSKGSPSPAPTGSRNTGSVSSPSPTYHSSGFV</sequence>
<organism evidence="2 3">
    <name type="scientific">Ficus carica</name>
    <name type="common">Common fig</name>
    <dbReference type="NCBI Taxonomy" id="3494"/>
    <lineage>
        <taxon>Eukaryota</taxon>
        <taxon>Viridiplantae</taxon>
        <taxon>Streptophyta</taxon>
        <taxon>Embryophyta</taxon>
        <taxon>Tracheophyta</taxon>
        <taxon>Spermatophyta</taxon>
        <taxon>Magnoliopsida</taxon>
        <taxon>eudicotyledons</taxon>
        <taxon>Gunneridae</taxon>
        <taxon>Pentapetalae</taxon>
        <taxon>rosids</taxon>
        <taxon>fabids</taxon>
        <taxon>Rosales</taxon>
        <taxon>Moraceae</taxon>
        <taxon>Ficeae</taxon>
        <taxon>Ficus</taxon>
    </lineage>
</organism>